<gene>
    <name evidence="12" type="primary">LOC114662991</name>
</gene>
<evidence type="ECO:0000256" key="6">
    <source>
        <dbReference type="ARBA" id="ARBA00023125"/>
    </source>
</evidence>
<dbReference type="PROSITE" id="PS00028">
    <property type="entry name" value="ZINC_FINGER_C2H2_1"/>
    <property type="match status" value="4"/>
</dbReference>
<evidence type="ECO:0000256" key="1">
    <source>
        <dbReference type="ARBA" id="ARBA00004123"/>
    </source>
</evidence>
<dbReference type="FunFam" id="3.30.160.60:FF:002402">
    <property type="entry name" value="Zinc finger protein 347"/>
    <property type="match status" value="1"/>
</dbReference>
<keyword evidence="9" id="KW-0175">Coiled coil</keyword>
<keyword evidence="13" id="KW-1185">Reference proteome</keyword>
<dbReference type="OrthoDB" id="8113227at2759"/>
<dbReference type="GO" id="GO:0008270">
    <property type="term" value="F:zinc ion binding"/>
    <property type="evidence" value="ECO:0007669"/>
    <property type="project" value="UniProtKB-KW"/>
</dbReference>
<keyword evidence="3" id="KW-0677">Repeat</keyword>
<reference evidence="12" key="1">
    <citation type="submission" date="2021-06" db="EMBL/GenBank/DDBJ databases">
        <authorList>
            <consortium name="Wellcome Sanger Institute Data Sharing"/>
        </authorList>
    </citation>
    <scope>NUCLEOTIDE SEQUENCE [LARGE SCALE GENOMIC DNA]</scope>
</reference>
<dbReference type="RefSeq" id="XP_028672583.1">
    <property type="nucleotide sequence ID" value="XM_028816750.2"/>
</dbReference>
<dbReference type="InterPro" id="IPR036236">
    <property type="entry name" value="Znf_C2H2_sf"/>
</dbReference>
<dbReference type="PANTHER" id="PTHR23226:SF416">
    <property type="entry name" value="FI01424P"/>
    <property type="match status" value="1"/>
</dbReference>
<dbReference type="Pfam" id="PF00096">
    <property type="entry name" value="zf-C2H2"/>
    <property type="match status" value="4"/>
</dbReference>
<evidence type="ECO:0000313" key="13">
    <source>
        <dbReference type="Proteomes" id="UP000694620"/>
    </source>
</evidence>
<dbReference type="Gene3D" id="3.30.160.60">
    <property type="entry name" value="Classic Zinc Finger"/>
    <property type="match status" value="4"/>
</dbReference>
<evidence type="ECO:0000259" key="11">
    <source>
        <dbReference type="PROSITE" id="PS50157"/>
    </source>
</evidence>
<reference evidence="12" key="3">
    <citation type="submission" date="2025-09" db="UniProtKB">
        <authorList>
            <consortium name="Ensembl"/>
        </authorList>
    </citation>
    <scope>IDENTIFICATION</scope>
</reference>
<keyword evidence="6" id="KW-0238">DNA-binding</keyword>
<feature type="domain" description="C2H2-type" evidence="11">
    <location>
        <begin position="394"/>
        <end position="421"/>
    </location>
</feature>
<evidence type="ECO:0000256" key="7">
    <source>
        <dbReference type="ARBA" id="ARBA00023242"/>
    </source>
</evidence>
<dbReference type="GeneTree" id="ENSGT01150000286953"/>
<dbReference type="GO" id="GO:0000978">
    <property type="term" value="F:RNA polymerase II cis-regulatory region sequence-specific DNA binding"/>
    <property type="evidence" value="ECO:0007669"/>
    <property type="project" value="TreeGrafter"/>
</dbReference>
<dbReference type="PROSITE" id="PS50157">
    <property type="entry name" value="ZINC_FINGER_C2H2_2"/>
    <property type="match status" value="4"/>
</dbReference>
<dbReference type="SUPFAM" id="SSF57667">
    <property type="entry name" value="beta-beta-alpha zinc fingers"/>
    <property type="match status" value="2"/>
</dbReference>
<dbReference type="GeneID" id="114662991"/>
<dbReference type="FunFam" id="3.30.160.60:FF:002343">
    <property type="entry name" value="Zinc finger protein 33A"/>
    <property type="match status" value="2"/>
</dbReference>
<keyword evidence="2" id="KW-0479">Metal-binding</keyword>
<dbReference type="GO" id="GO:0005634">
    <property type="term" value="C:nucleus"/>
    <property type="evidence" value="ECO:0007669"/>
    <property type="project" value="UniProtKB-SubCell"/>
</dbReference>
<feature type="domain" description="C2H2-type" evidence="11">
    <location>
        <begin position="478"/>
        <end position="502"/>
    </location>
</feature>
<evidence type="ECO:0000256" key="9">
    <source>
        <dbReference type="SAM" id="Coils"/>
    </source>
</evidence>
<dbReference type="GO" id="GO:0000981">
    <property type="term" value="F:DNA-binding transcription factor activity, RNA polymerase II-specific"/>
    <property type="evidence" value="ECO:0007669"/>
    <property type="project" value="TreeGrafter"/>
</dbReference>
<evidence type="ECO:0000256" key="3">
    <source>
        <dbReference type="ARBA" id="ARBA00022737"/>
    </source>
</evidence>
<reference evidence="12" key="2">
    <citation type="submission" date="2025-08" db="UniProtKB">
        <authorList>
            <consortium name="Ensembl"/>
        </authorList>
    </citation>
    <scope>IDENTIFICATION</scope>
</reference>
<keyword evidence="7" id="KW-0539">Nucleus</keyword>
<evidence type="ECO:0000256" key="2">
    <source>
        <dbReference type="ARBA" id="ARBA00022723"/>
    </source>
</evidence>
<evidence type="ECO:0000256" key="4">
    <source>
        <dbReference type="ARBA" id="ARBA00022771"/>
    </source>
</evidence>
<proteinExistence type="predicted"/>
<dbReference type="AlphaFoldDB" id="A0A8C4STE5"/>
<dbReference type="FunFam" id="3.30.160.60:FF:000176">
    <property type="entry name" value="zinc finger protein 70"/>
    <property type="match status" value="1"/>
</dbReference>
<feature type="domain" description="C2H2-type" evidence="11">
    <location>
        <begin position="450"/>
        <end position="477"/>
    </location>
</feature>
<organism evidence="12 13">
    <name type="scientific">Erpetoichthys calabaricus</name>
    <name type="common">Rope fish</name>
    <name type="synonym">Calamoichthys calabaricus</name>
    <dbReference type="NCBI Taxonomy" id="27687"/>
    <lineage>
        <taxon>Eukaryota</taxon>
        <taxon>Metazoa</taxon>
        <taxon>Chordata</taxon>
        <taxon>Craniata</taxon>
        <taxon>Vertebrata</taxon>
        <taxon>Euteleostomi</taxon>
        <taxon>Actinopterygii</taxon>
        <taxon>Polypteriformes</taxon>
        <taxon>Polypteridae</taxon>
        <taxon>Erpetoichthys</taxon>
    </lineage>
</organism>
<evidence type="ECO:0000256" key="8">
    <source>
        <dbReference type="PROSITE-ProRule" id="PRU00042"/>
    </source>
</evidence>
<protein>
    <submittedName>
        <fullName evidence="12">Zinc finger protein 658-like</fullName>
    </submittedName>
</protein>
<evidence type="ECO:0000256" key="5">
    <source>
        <dbReference type="ARBA" id="ARBA00022833"/>
    </source>
</evidence>
<feature type="region of interest" description="Disordered" evidence="10">
    <location>
        <begin position="183"/>
        <end position="204"/>
    </location>
</feature>
<keyword evidence="4 8" id="KW-0863">Zinc-finger</keyword>
<dbReference type="Ensembl" id="ENSECRT00000022151.1">
    <property type="protein sequence ID" value="ENSECRP00000021684.1"/>
    <property type="gene ID" value="ENSECRG00000014643.1"/>
</dbReference>
<feature type="coiled-coil region" evidence="9">
    <location>
        <begin position="86"/>
        <end position="113"/>
    </location>
</feature>
<dbReference type="PANTHER" id="PTHR23226">
    <property type="entry name" value="ZINC FINGER AND SCAN DOMAIN-CONTAINING"/>
    <property type="match status" value="1"/>
</dbReference>
<dbReference type="SMART" id="SM00355">
    <property type="entry name" value="ZnF_C2H2"/>
    <property type="match status" value="4"/>
</dbReference>
<accession>A0A8C4STE5</accession>
<sequence length="502" mass="56605">MDEEVTCRKMKEQLVSSIEQAAKTTSQTVLRRLAERNSYAVKSEEQGNGALGVLDYFKVTDMVEEAVKGIAQTALSELVEFIFRRFTDLQKRVSECEKENVNLKQQVETLRCATHVGCIDNHARSLGGHLVSHCKARGKPTDREGKSERAVGSLAPVTSHGFIHKFAGYKQEAELSECSGEECRSVKPSASPGSYPDPQEKPIQRSRYQAVHRGSPLYDVNETSHAGLHDMELRPADTLKTGVEVPEPLSPYIKEEDTKAGLPEVSKEVTAQGTIFTNEEELISVKQEDCEEELYSNIKKERLPVEGKPEDVFSICVVKEVNPEPVQDGLSLEPEENVSESKQGKEKLGKGFIQTSCLEKLNMIPTVDLQIYDKSLNSNKLYSLQKTHTREKVCQCTECGKSFTGAKQLKLHQRIHTGEKPYRCNECGKTFRQAAHLKLHQRIHTGEKPYQCTECKKSFRQATHLVLHQRIHTGERPYHCANCEKSFRRTTDLKRHRAIHTG</sequence>
<feature type="domain" description="C2H2-type" evidence="11">
    <location>
        <begin position="422"/>
        <end position="449"/>
    </location>
</feature>
<evidence type="ECO:0000256" key="10">
    <source>
        <dbReference type="SAM" id="MobiDB-lite"/>
    </source>
</evidence>
<name>A0A8C4STE5_ERPCA</name>
<evidence type="ECO:0000313" key="12">
    <source>
        <dbReference type="Ensembl" id="ENSECRP00000021684.1"/>
    </source>
</evidence>
<dbReference type="Proteomes" id="UP000694620">
    <property type="component" value="Chromosome 12"/>
</dbReference>
<dbReference type="InterPro" id="IPR013087">
    <property type="entry name" value="Znf_C2H2_type"/>
</dbReference>
<keyword evidence="5" id="KW-0862">Zinc</keyword>
<dbReference type="FunFam" id="3.30.160.60:FF:004137">
    <property type="match status" value="1"/>
</dbReference>
<comment type="subcellular location">
    <subcellularLocation>
        <location evidence="1">Nucleus</location>
    </subcellularLocation>
</comment>